<organism evidence="1 2">
    <name type="scientific">Streptomyces tanashiensis</name>
    <dbReference type="NCBI Taxonomy" id="67367"/>
    <lineage>
        <taxon>Bacteria</taxon>
        <taxon>Bacillati</taxon>
        <taxon>Actinomycetota</taxon>
        <taxon>Actinomycetes</taxon>
        <taxon>Kitasatosporales</taxon>
        <taxon>Streptomycetaceae</taxon>
        <taxon>Streptomyces</taxon>
    </lineage>
</organism>
<name>A0ABY6QQI5_9ACTN</name>
<reference evidence="1" key="1">
    <citation type="submission" date="2021-09" db="EMBL/GenBank/DDBJ databases">
        <title>Complete genome sequence and metabolic characterization of Streptomyces tanashiensis DSM 731 the producer of antibacterial Kalafungin and diverse secondary metabolites.</title>
        <authorList>
            <person name="Abbasi M.N."/>
            <person name="Anwar M.N."/>
            <person name="Alam K."/>
            <person name="Shoaib M."/>
            <person name="Lin Z."/>
            <person name="Hayat M."/>
            <person name="Ali M.I."/>
            <person name="Malik H.M.T."/>
            <person name="Ahmed I."/>
            <person name="Li A."/>
            <person name="Hailong Wang H."/>
            <person name="Zhang Y."/>
        </authorList>
    </citation>
    <scope>NUCLEOTIDE SEQUENCE</scope>
    <source>
        <strain evidence="1">Kala</strain>
    </source>
</reference>
<dbReference type="InterPro" id="IPR011024">
    <property type="entry name" value="G_crystallin-like"/>
</dbReference>
<sequence length="534" mass="59208">MKIETMPYREGIDYAVGVDRLTGEVLSLGVVPGPVTSPPGSGGGTAAYNFSLIQSYESLQKAIDMEVEASGRYGLFSAEGKFKFVDQANFNTQSTFLLARVVVENAFKQCMEATLTDPARKLLANNKADVFRQRFGDSYVRGIKDGGEYFALISITSSFLEEQHKIGVALRARYDGLVASGEVSGDFDEETKKMIQRSEINVLTFQRGGIDEGLGFTGNAAEVMKRLRDFPKIANANPVPYFAQTAEYTILDLPEGANPIDIQNQREVVEDCMKARFRLLTIKNDLEFIQLHPDFFEGSPDLGKLSEWNAAVTDQINLMTEAASRALNSPSDAEFIPLQLPVDLHLPTRKTHTSKSVIIYRDVNWHGTSQELELGARIDDAEGRILIGNDQLSSLKVPQGVTVRAYEHAWFQGAFIDFTEDTPQVPAEWEDRISSLIVRDVTSDPPDIDYIVAADIAWAGRISLLKAGQYPDLDSVTLGSRSLTYLLIPKGFVVRIWEQPEFAGDVIEFVTDTVPLPPEWDNRAASMEVLDLRA</sequence>
<dbReference type="Proteomes" id="UP001164506">
    <property type="component" value="Chromosome"/>
</dbReference>
<dbReference type="RefSeq" id="WP_267258012.1">
    <property type="nucleotide sequence ID" value="NZ_CP084204.1"/>
</dbReference>
<accession>A0ABY6QQI5</accession>
<protein>
    <submittedName>
        <fullName evidence="1">Beta/gamma crystallin family protein</fullName>
    </submittedName>
</protein>
<evidence type="ECO:0000313" key="1">
    <source>
        <dbReference type="EMBL" id="UZX19731.1"/>
    </source>
</evidence>
<dbReference type="Gene3D" id="2.60.20.10">
    <property type="entry name" value="Crystallins"/>
    <property type="match status" value="2"/>
</dbReference>
<proteinExistence type="predicted"/>
<gene>
    <name evidence="1" type="ORF">LDH80_02810</name>
</gene>
<dbReference type="GeneID" id="95598338"/>
<dbReference type="SUPFAM" id="SSF49695">
    <property type="entry name" value="gamma-Crystallin-like"/>
    <property type="match status" value="2"/>
</dbReference>
<dbReference type="EMBL" id="CP084204">
    <property type="protein sequence ID" value="UZX19731.1"/>
    <property type="molecule type" value="Genomic_DNA"/>
</dbReference>
<evidence type="ECO:0000313" key="2">
    <source>
        <dbReference type="Proteomes" id="UP001164506"/>
    </source>
</evidence>
<keyword evidence="2" id="KW-1185">Reference proteome</keyword>